<dbReference type="EMBL" id="JAVTTP010000001">
    <property type="protein sequence ID" value="MDT7827379.1"/>
    <property type="molecule type" value="Genomic_DNA"/>
</dbReference>
<name>A0ABU3L2H0_9FLAO</name>
<dbReference type="InterPro" id="IPR009078">
    <property type="entry name" value="Ferritin-like_SF"/>
</dbReference>
<evidence type="ECO:0000256" key="1">
    <source>
        <dbReference type="ARBA" id="ARBA00009497"/>
    </source>
</evidence>
<dbReference type="CDD" id="cd01043">
    <property type="entry name" value="DPS"/>
    <property type="match status" value="1"/>
</dbReference>
<reference evidence="4 5" key="1">
    <citation type="submission" date="2023-09" db="EMBL/GenBank/DDBJ databases">
        <title>Novel taxa isolated from Blanes Bay.</title>
        <authorList>
            <person name="Rey-Velasco X."/>
            <person name="Lucena T."/>
        </authorList>
    </citation>
    <scope>NUCLEOTIDE SEQUENCE [LARGE SCALE GENOMIC DNA]</scope>
    <source>
        <strain evidence="4 5">S334</strain>
    </source>
</reference>
<dbReference type="InterPro" id="IPR012347">
    <property type="entry name" value="Ferritin-like"/>
</dbReference>
<dbReference type="Proteomes" id="UP001250656">
    <property type="component" value="Unassembled WGS sequence"/>
</dbReference>
<accession>A0ABU3L2H0</accession>
<evidence type="ECO:0000256" key="2">
    <source>
        <dbReference type="RuleBase" id="RU003875"/>
    </source>
</evidence>
<dbReference type="PANTHER" id="PTHR42932:SF3">
    <property type="entry name" value="DNA PROTECTION DURING STARVATION PROTEIN"/>
    <property type="match status" value="1"/>
</dbReference>
<dbReference type="SUPFAM" id="SSF47240">
    <property type="entry name" value="Ferritin-like"/>
    <property type="match status" value="1"/>
</dbReference>
<evidence type="ECO:0000313" key="4">
    <source>
        <dbReference type="EMBL" id="MDT7827379.1"/>
    </source>
</evidence>
<organism evidence="4 5">
    <name type="scientific">Pricia mediterranea</name>
    <dbReference type="NCBI Taxonomy" id="3076079"/>
    <lineage>
        <taxon>Bacteria</taxon>
        <taxon>Pseudomonadati</taxon>
        <taxon>Bacteroidota</taxon>
        <taxon>Flavobacteriia</taxon>
        <taxon>Flavobacteriales</taxon>
        <taxon>Flavobacteriaceae</taxon>
        <taxon>Pricia</taxon>
    </lineage>
</organism>
<protein>
    <submittedName>
        <fullName evidence="4">DNA starvation/stationary phase protection protein</fullName>
    </submittedName>
</protein>
<dbReference type="InterPro" id="IPR002177">
    <property type="entry name" value="DPS_DNA-bd"/>
</dbReference>
<dbReference type="Pfam" id="PF00210">
    <property type="entry name" value="Ferritin"/>
    <property type="match status" value="1"/>
</dbReference>
<dbReference type="Gene3D" id="1.20.1260.10">
    <property type="match status" value="1"/>
</dbReference>
<dbReference type="PIRSF" id="PIRSF005900">
    <property type="entry name" value="Dps"/>
    <property type="match status" value="1"/>
</dbReference>
<proteinExistence type="inferred from homology"/>
<comment type="similarity">
    <text evidence="1 2">Belongs to the Dps family.</text>
</comment>
<dbReference type="PANTHER" id="PTHR42932">
    <property type="entry name" value="GENERAL STRESS PROTEIN 20U"/>
    <property type="match status" value="1"/>
</dbReference>
<feature type="domain" description="Ferritin/DPS" evidence="3">
    <location>
        <begin position="17"/>
        <end position="158"/>
    </location>
</feature>
<dbReference type="PRINTS" id="PR01346">
    <property type="entry name" value="HELNAPAPROT"/>
</dbReference>
<comment type="caution">
    <text evidence="4">The sequence shown here is derived from an EMBL/GenBank/DDBJ whole genome shotgun (WGS) entry which is preliminary data.</text>
</comment>
<dbReference type="RefSeq" id="WP_314012264.1">
    <property type="nucleotide sequence ID" value="NZ_JAVTTP010000001.1"/>
</dbReference>
<dbReference type="InterPro" id="IPR008331">
    <property type="entry name" value="Ferritin_DPS_dom"/>
</dbReference>
<keyword evidence="5" id="KW-1185">Reference proteome</keyword>
<evidence type="ECO:0000259" key="3">
    <source>
        <dbReference type="Pfam" id="PF00210"/>
    </source>
</evidence>
<evidence type="ECO:0000313" key="5">
    <source>
        <dbReference type="Proteomes" id="UP001250656"/>
    </source>
</evidence>
<gene>
    <name evidence="4" type="ORF">RQM65_01710</name>
</gene>
<sequence length="159" mass="18320">MKTNIGITKENRQKTTDILSKVLADEFVLYTKTLRAHWNLEGHDFHTKHLFFEEHYNAIKKFADGVAERIRQIGHYAPGTMGDFLKLTHLTEKYEGENTSLGYSAALLEDHDAIIQFIRENISKVEEEYEDVGTGDFLTGLMQEHEEMAWMLRATIAKA</sequence>